<reference evidence="1 2" key="1">
    <citation type="submission" date="2019-05" db="EMBL/GenBank/DDBJ databases">
        <title>Emergence of the Ug99 lineage of the wheat stem rust pathogen through somatic hybridization.</title>
        <authorList>
            <person name="Li F."/>
            <person name="Upadhyaya N.M."/>
            <person name="Sperschneider J."/>
            <person name="Matny O."/>
            <person name="Nguyen-Phuc H."/>
            <person name="Mago R."/>
            <person name="Raley C."/>
            <person name="Miller M.E."/>
            <person name="Silverstein K.A.T."/>
            <person name="Henningsen E."/>
            <person name="Hirsch C.D."/>
            <person name="Visser B."/>
            <person name="Pretorius Z.A."/>
            <person name="Steffenson B.J."/>
            <person name="Schwessinger B."/>
            <person name="Dodds P.N."/>
            <person name="Figueroa M."/>
        </authorList>
    </citation>
    <scope>NUCLEOTIDE SEQUENCE [LARGE SCALE GENOMIC DNA]</scope>
    <source>
        <strain evidence="1 2">Ug99</strain>
    </source>
</reference>
<sequence>MSSDLHLDTRLVTTDIQCPVTSTCQAGFTHQCPVMHPGTANHCDYCHHETPVTYYDCCRSPHPTVTCNGQHQ</sequence>
<dbReference type="AlphaFoldDB" id="A0A5B0R9I4"/>
<dbReference type="EMBL" id="VDEP01000237">
    <property type="protein sequence ID" value="KAA1121725.1"/>
    <property type="molecule type" value="Genomic_DNA"/>
</dbReference>
<name>A0A5B0R9I4_PUCGR</name>
<organism evidence="1 2">
    <name type="scientific">Puccinia graminis f. sp. tritici</name>
    <dbReference type="NCBI Taxonomy" id="56615"/>
    <lineage>
        <taxon>Eukaryota</taxon>
        <taxon>Fungi</taxon>
        <taxon>Dikarya</taxon>
        <taxon>Basidiomycota</taxon>
        <taxon>Pucciniomycotina</taxon>
        <taxon>Pucciniomycetes</taxon>
        <taxon>Pucciniales</taxon>
        <taxon>Pucciniaceae</taxon>
        <taxon>Puccinia</taxon>
    </lineage>
</organism>
<dbReference type="Proteomes" id="UP000325313">
    <property type="component" value="Unassembled WGS sequence"/>
</dbReference>
<comment type="caution">
    <text evidence="1">The sequence shown here is derived from an EMBL/GenBank/DDBJ whole genome shotgun (WGS) entry which is preliminary data.</text>
</comment>
<gene>
    <name evidence="1" type="ORF">PGTUg99_022227</name>
</gene>
<evidence type="ECO:0000313" key="2">
    <source>
        <dbReference type="Proteomes" id="UP000325313"/>
    </source>
</evidence>
<evidence type="ECO:0000313" key="1">
    <source>
        <dbReference type="EMBL" id="KAA1121725.1"/>
    </source>
</evidence>
<protein>
    <submittedName>
        <fullName evidence="1">Uncharacterized protein</fullName>
    </submittedName>
</protein>
<accession>A0A5B0R9I4</accession>
<proteinExistence type="predicted"/>